<evidence type="ECO:0000313" key="4">
    <source>
        <dbReference type="Proteomes" id="UP000324748"/>
    </source>
</evidence>
<dbReference type="Proteomes" id="UP000324748">
    <property type="component" value="Unassembled WGS sequence"/>
</dbReference>
<protein>
    <submittedName>
        <fullName evidence="2">Uncharacterized protein</fullName>
    </submittedName>
</protein>
<dbReference type="EMBL" id="VDEP01000443">
    <property type="protein sequence ID" value="KAA1079993.1"/>
    <property type="molecule type" value="Genomic_DNA"/>
</dbReference>
<dbReference type="AlphaFoldDB" id="A0A5B0LMK1"/>
<evidence type="ECO:0000313" key="2">
    <source>
        <dbReference type="EMBL" id="KAA1065575.1"/>
    </source>
</evidence>
<dbReference type="Proteomes" id="UP000325313">
    <property type="component" value="Unassembled WGS sequence"/>
</dbReference>
<dbReference type="EMBL" id="VSWC01000196">
    <property type="protein sequence ID" value="KAA1065575.1"/>
    <property type="molecule type" value="Genomic_DNA"/>
</dbReference>
<feature type="compositionally biased region" description="Basic residues" evidence="1">
    <location>
        <begin position="70"/>
        <end position="80"/>
    </location>
</feature>
<dbReference type="OrthoDB" id="10580309at2759"/>
<reference evidence="4 5" key="1">
    <citation type="submission" date="2019-05" db="EMBL/GenBank/DDBJ databases">
        <title>Emergence of the Ug99 lineage of the wheat stem rust pathogen through somatic hybridization.</title>
        <authorList>
            <person name="Li F."/>
            <person name="Upadhyaya N.M."/>
            <person name="Sperschneider J."/>
            <person name="Matny O."/>
            <person name="Nguyen-Phuc H."/>
            <person name="Mago R."/>
            <person name="Raley C."/>
            <person name="Miller M.E."/>
            <person name="Silverstein K.A.T."/>
            <person name="Henningsen E."/>
            <person name="Hirsch C.D."/>
            <person name="Visser B."/>
            <person name="Pretorius Z.A."/>
            <person name="Steffenson B.J."/>
            <person name="Schwessinger B."/>
            <person name="Dodds P.N."/>
            <person name="Figueroa M."/>
        </authorList>
    </citation>
    <scope>NUCLEOTIDE SEQUENCE [LARGE SCALE GENOMIC DNA]</scope>
    <source>
        <strain evidence="2">21-0</strain>
        <strain evidence="3 5">Ug99</strain>
    </source>
</reference>
<accession>A0A5B0LMK1</accession>
<evidence type="ECO:0000313" key="5">
    <source>
        <dbReference type="Proteomes" id="UP000325313"/>
    </source>
</evidence>
<feature type="compositionally biased region" description="Basic and acidic residues" evidence="1">
    <location>
        <begin position="43"/>
        <end position="55"/>
    </location>
</feature>
<comment type="caution">
    <text evidence="2">The sequence shown here is derived from an EMBL/GenBank/DDBJ whole genome shotgun (WGS) entry which is preliminary data.</text>
</comment>
<evidence type="ECO:0000313" key="3">
    <source>
        <dbReference type="EMBL" id="KAA1079993.1"/>
    </source>
</evidence>
<organism evidence="2 4">
    <name type="scientific">Puccinia graminis f. sp. tritici</name>
    <dbReference type="NCBI Taxonomy" id="56615"/>
    <lineage>
        <taxon>Eukaryota</taxon>
        <taxon>Fungi</taxon>
        <taxon>Dikarya</taxon>
        <taxon>Basidiomycota</taxon>
        <taxon>Pucciniomycotina</taxon>
        <taxon>Pucciniomycetes</taxon>
        <taxon>Pucciniales</taxon>
        <taxon>Pucciniaceae</taxon>
        <taxon>Puccinia</taxon>
    </lineage>
</organism>
<name>A0A5B0LMK1_PUCGR</name>
<keyword evidence="4" id="KW-1185">Reference proteome</keyword>
<evidence type="ECO:0000256" key="1">
    <source>
        <dbReference type="SAM" id="MobiDB-lite"/>
    </source>
</evidence>
<feature type="region of interest" description="Disordered" evidence="1">
    <location>
        <begin position="23"/>
        <end position="82"/>
    </location>
</feature>
<sequence length="186" mass="20164">MNLTSTNKNNCRIQIWHSLGSAPKAPLVGASATGDAAKSLTQRAKEGTVRDKPADESSSSENDEGEGRARGKAPARKRIRQTTGAAFSSAIHDLIEAFAPQSSKNPTNPEPAAALQTTERLTDKAAVSEAVDLFQSTMAPQLAWSDLVVGFSVLKKPSKARMYLKLDNMYKNQWLSYEIKKDAQTI</sequence>
<gene>
    <name evidence="2" type="ORF">PGT21_003814</name>
    <name evidence="3" type="ORF">PGTUg99_019184</name>
</gene>
<proteinExistence type="predicted"/>